<dbReference type="PANTHER" id="PTHR30616">
    <property type="entry name" value="UNCHARACTERIZED PROTEIN YFIH"/>
    <property type="match status" value="1"/>
</dbReference>
<dbReference type="AlphaFoldDB" id="A0A3B1BTI3"/>
<keyword evidence="3" id="KW-0808">Transferase</keyword>
<dbReference type="InterPro" id="IPR011324">
    <property type="entry name" value="Cytotoxic_necrot_fac-like_cat"/>
</dbReference>
<organism evidence="10">
    <name type="scientific">hydrothermal vent metagenome</name>
    <dbReference type="NCBI Taxonomy" id="652676"/>
    <lineage>
        <taxon>unclassified sequences</taxon>
        <taxon>metagenomes</taxon>
        <taxon>ecological metagenomes</taxon>
    </lineage>
</organism>
<evidence type="ECO:0000256" key="6">
    <source>
        <dbReference type="ARBA" id="ARBA00022833"/>
    </source>
</evidence>
<evidence type="ECO:0000256" key="1">
    <source>
        <dbReference type="ARBA" id="ARBA00000553"/>
    </source>
</evidence>
<comment type="catalytic activity">
    <reaction evidence="9">
        <text>S-methyl-5'-thioadenosine + phosphate = 5-(methylsulfanyl)-alpha-D-ribose 1-phosphate + adenine</text>
        <dbReference type="Rhea" id="RHEA:11852"/>
        <dbReference type="ChEBI" id="CHEBI:16708"/>
        <dbReference type="ChEBI" id="CHEBI:17509"/>
        <dbReference type="ChEBI" id="CHEBI:43474"/>
        <dbReference type="ChEBI" id="CHEBI:58533"/>
        <dbReference type="EC" id="2.4.2.28"/>
    </reaction>
    <physiologicalReaction direction="left-to-right" evidence="9">
        <dbReference type="Rhea" id="RHEA:11853"/>
    </physiologicalReaction>
</comment>
<reference evidence="10" key="1">
    <citation type="submission" date="2018-06" db="EMBL/GenBank/DDBJ databases">
        <authorList>
            <person name="Zhirakovskaya E."/>
        </authorList>
    </citation>
    <scope>NUCLEOTIDE SEQUENCE</scope>
</reference>
<dbReference type="NCBIfam" id="TIGR00726">
    <property type="entry name" value="peptidoglycan editing factor PgeF"/>
    <property type="match status" value="1"/>
</dbReference>
<evidence type="ECO:0000256" key="8">
    <source>
        <dbReference type="ARBA" id="ARBA00048968"/>
    </source>
</evidence>
<evidence type="ECO:0000256" key="2">
    <source>
        <dbReference type="ARBA" id="ARBA00007353"/>
    </source>
</evidence>
<dbReference type="SUPFAM" id="SSF64438">
    <property type="entry name" value="CNF1/YfiH-like putative cysteine hydrolases"/>
    <property type="match status" value="1"/>
</dbReference>
<dbReference type="InterPro" id="IPR038371">
    <property type="entry name" value="Cu_polyphenol_OxRdtase_sf"/>
</dbReference>
<comment type="catalytic activity">
    <reaction evidence="8">
        <text>adenosine + phosphate = alpha-D-ribose 1-phosphate + adenine</text>
        <dbReference type="Rhea" id="RHEA:27642"/>
        <dbReference type="ChEBI" id="CHEBI:16335"/>
        <dbReference type="ChEBI" id="CHEBI:16708"/>
        <dbReference type="ChEBI" id="CHEBI:43474"/>
        <dbReference type="ChEBI" id="CHEBI:57720"/>
        <dbReference type="EC" id="2.4.2.1"/>
    </reaction>
    <physiologicalReaction direction="left-to-right" evidence="8">
        <dbReference type="Rhea" id="RHEA:27643"/>
    </physiologicalReaction>
</comment>
<dbReference type="InterPro" id="IPR003730">
    <property type="entry name" value="Cu_polyphenol_OxRdtase"/>
</dbReference>
<keyword evidence="6" id="KW-0862">Zinc</keyword>
<dbReference type="GO" id="GO:0005507">
    <property type="term" value="F:copper ion binding"/>
    <property type="evidence" value="ECO:0007669"/>
    <property type="project" value="TreeGrafter"/>
</dbReference>
<comment type="catalytic activity">
    <reaction evidence="7">
        <text>adenosine + H2O + H(+) = inosine + NH4(+)</text>
        <dbReference type="Rhea" id="RHEA:24408"/>
        <dbReference type="ChEBI" id="CHEBI:15377"/>
        <dbReference type="ChEBI" id="CHEBI:15378"/>
        <dbReference type="ChEBI" id="CHEBI:16335"/>
        <dbReference type="ChEBI" id="CHEBI:17596"/>
        <dbReference type="ChEBI" id="CHEBI:28938"/>
        <dbReference type="EC" id="3.5.4.4"/>
    </reaction>
    <physiologicalReaction direction="left-to-right" evidence="7">
        <dbReference type="Rhea" id="RHEA:24409"/>
    </physiologicalReaction>
</comment>
<dbReference type="EMBL" id="UOGA01000012">
    <property type="protein sequence ID" value="VAX14788.1"/>
    <property type="molecule type" value="Genomic_DNA"/>
</dbReference>
<proteinExistence type="inferred from homology"/>
<sequence>MLKKKNSPGEPDIYHFPELDDLGFTSFVTGRRGGASPAPFDSLNASVSVGDTQVNVSENMAKIKKSVGLKNLWAPTQVHGNKVAVIDSAQPSSSVEADAVITCVPNLTVAVRTADCLPILLADPERKVIGAIHAGRGGTQLGIAGATIKKMVERFDCDPVNIRAGLGPCIRFCCYEVDKESAKNFHNCCGGSRKRHIDIAGANVDQLVTAGVSKEKIYDSSVCTSCENSRFFSHRADNGVTGRFLSGIALNG</sequence>
<evidence type="ECO:0000256" key="9">
    <source>
        <dbReference type="ARBA" id="ARBA00049893"/>
    </source>
</evidence>
<keyword evidence="5" id="KW-0378">Hydrolase</keyword>
<dbReference type="PANTHER" id="PTHR30616:SF2">
    <property type="entry name" value="PURINE NUCLEOSIDE PHOSPHORYLASE LACC1"/>
    <property type="match status" value="1"/>
</dbReference>
<evidence type="ECO:0000256" key="4">
    <source>
        <dbReference type="ARBA" id="ARBA00022723"/>
    </source>
</evidence>
<evidence type="ECO:0000256" key="5">
    <source>
        <dbReference type="ARBA" id="ARBA00022801"/>
    </source>
</evidence>
<dbReference type="CDD" id="cd16833">
    <property type="entry name" value="YfiH"/>
    <property type="match status" value="1"/>
</dbReference>
<comment type="catalytic activity">
    <reaction evidence="1">
        <text>inosine + phosphate = alpha-D-ribose 1-phosphate + hypoxanthine</text>
        <dbReference type="Rhea" id="RHEA:27646"/>
        <dbReference type="ChEBI" id="CHEBI:17368"/>
        <dbReference type="ChEBI" id="CHEBI:17596"/>
        <dbReference type="ChEBI" id="CHEBI:43474"/>
        <dbReference type="ChEBI" id="CHEBI:57720"/>
        <dbReference type="EC" id="2.4.2.1"/>
    </reaction>
    <physiologicalReaction direction="left-to-right" evidence="1">
        <dbReference type="Rhea" id="RHEA:27647"/>
    </physiologicalReaction>
</comment>
<gene>
    <name evidence="10" type="ORF">MNBD_NITROSPINAE04-210</name>
</gene>
<name>A0A3B1BTI3_9ZZZZ</name>
<evidence type="ECO:0000313" key="10">
    <source>
        <dbReference type="EMBL" id="VAX14788.1"/>
    </source>
</evidence>
<protein>
    <submittedName>
        <fullName evidence="10">FIG00003370: Multicopper polyphenol oxidase</fullName>
    </submittedName>
</protein>
<dbReference type="Pfam" id="PF02578">
    <property type="entry name" value="Cu-oxidase_4"/>
    <property type="match status" value="1"/>
</dbReference>
<evidence type="ECO:0000256" key="3">
    <source>
        <dbReference type="ARBA" id="ARBA00022679"/>
    </source>
</evidence>
<accession>A0A3B1BTI3</accession>
<dbReference type="GO" id="GO:0017061">
    <property type="term" value="F:S-methyl-5-thioadenosine phosphorylase activity"/>
    <property type="evidence" value="ECO:0007669"/>
    <property type="project" value="UniProtKB-EC"/>
</dbReference>
<evidence type="ECO:0000256" key="7">
    <source>
        <dbReference type="ARBA" id="ARBA00047989"/>
    </source>
</evidence>
<dbReference type="GO" id="GO:0016787">
    <property type="term" value="F:hydrolase activity"/>
    <property type="evidence" value="ECO:0007669"/>
    <property type="project" value="UniProtKB-KW"/>
</dbReference>
<keyword evidence="4" id="KW-0479">Metal-binding</keyword>
<dbReference type="Gene3D" id="3.60.140.10">
    <property type="entry name" value="CNF1/YfiH-like putative cysteine hydrolases"/>
    <property type="match status" value="1"/>
</dbReference>
<comment type="similarity">
    <text evidence="2">Belongs to the purine nucleoside phosphorylase YfiH/LACC1 family.</text>
</comment>